<gene>
    <name evidence="1" type="ORF">CRM22_002785</name>
</gene>
<reference evidence="1 2" key="1">
    <citation type="journal article" date="2019" name="BMC Genomics">
        <title>New insights from Opisthorchis felineus genome: update on genomics of the epidemiologically important liver flukes.</title>
        <authorList>
            <person name="Ershov N.I."/>
            <person name="Mordvinov V.A."/>
            <person name="Prokhortchouk E.B."/>
            <person name="Pakharukova M.Y."/>
            <person name="Gunbin K.V."/>
            <person name="Ustyantsev K."/>
            <person name="Genaev M.A."/>
            <person name="Blinov A.G."/>
            <person name="Mazur A."/>
            <person name="Boulygina E."/>
            <person name="Tsygankova S."/>
            <person name="Khrameeva E."/>
            <person name="Chekanov N."/>
            <person name="Fan G."/>
            <person name="Xiao A."/>
            <person name="Zhang H."/>
            <person name="Xu X."/>
            <person name="Yang H."/>
            <person name="Solovyev V."/>
            <person name="Lee S.M."/>
            <person name="Liu X."/>
            <person name="Afonnikov D.A."/>
            <person name="Skryabin K.G."/>
        </authorList>
    </citation>
    <scope>NUCLEOTIDE SEQUENCE [LARGE SCALE GENOMIC DNA]</scope>
    <source>
        <strain evidence="1">AK-0245</strain>
        <tissue evidence="1">Whole organism</tissue>
    </source>
</reference>
<proteinExistence type="predicted"/>
<keyword evidence="2" id="KW-1185">Reference proteome</keyword>
<dbReference type="EMBL" id="SJOL01004822">
    <property type="protein sequence ID" value="TGZ71189.1"/>
    <property type="molecule type" value="Genomic_DNA"/>
</dbReference>
<dbReference type="AlphaFoldDB" id="A0A4S2M8Y1"/>
<accession>A0A4S2M8Y1</accession>
<comment type="caution">
    <text evidence="1">The sequence shown here is derived from an EMBL/GenBank/DDBJ whole genome shotgun (WGS) entry which is preliminary data.</text>
</comment>
<sequence length="105" mass="11872">MTLFAKYVRMYQKRQDGGVGRSGKCRLEEKCPPHHLPDSGHGQEAMVWLGRDGRNNSKQLVDEYGPPIRGYFRLVSLNTRLKGTTVECSPALCTNQEFKLCTTPN</sequence>
<dbReference type="Proteomes" id="UP000308267">
    <property type="component" value="Unassembled WGS sequence"/>
</dbReference>
<protein>
    <submittedName>
        <fullName evidence="1">Uncharacterized protein</fullName>
    </submittedName>
</protein>
<name>A0A4S2M8Y1_OPIFE</name>
<organism evidence="1 2">
    <name type="scientific">Opisthorchis felineus</name>
    <dbReference type="NCBI Taxonomy" id="147828"/>
    <lineage>
        <taxon>Eukaryota</taxon>
        <taxon>Metazoa</taxon>
        <taxon>Spiralia</taxon>
        <taxon>Lophotrochozoa</taxon>
        <taxon>Platyhelminthes</taxon>
        <taxon>Trematoda</taxon>
        <taxon>Digenea</taxon>
        <taxon>Opisthorchiida</taxon>
        <taxon>Opisthorchiata</taxon>
        <taxon>Opisthorchiidae</taxon>
        <taxon>Opisthorchis</taxon>
    </lineage>
</organism>
<evidence type="ECO:0000313" key="1">
    <source>
        <dbReference type="EMBL" id="TGZ71189.1"/>
    </source>
</evidence>
<evidence type="ECO:0000313" key="2">
    <source>
        <dbReference type="Proteomes" id="UP000308267"/>
    </source>
</evidence>